<dbReference type="PROSITE" id="PS50885">
    <property type="entry name" value="HAMP"/>
    <property type="match status" value="1"/>
</dbReference>
<evidence type="ECO:0000256" key="11">
    <source>
        <dbReference type="ARBA" id="ARBA00022989"/>
    </source>
</evidence>
<feature type="domain" description="Histidine kinase" evidence="15">
    <location>
        <begin position="251"/>
        <end position="468"/>
    </location>
</feature>
<keyword evidence="5" id="KW-0597">Phosphoprotein</keyword>
<evidence type="ECO:0000256" key="3">
    <source>
        <dbReference type="ARBA" id="ARBA00012438"/>
    </source>
</evidence>
<evidence type="ECO:0000313" key="18">
    <source>
        <dbReference type="Proteomes" id="UP000188993"/>
    </source>
</evidence>
<sequence>MKYVYKQMLAFLIVFVVTVLTTGIIFIRFFVTNIYDEKERQLFGYAEAIIEENMTLADISTGTAMISKQDVIVAMYNKNDRLVYPISNQTYSSGLSDRDWNRLVQGNRIALRQRDRGFMNEEIAIVTVYVPLFNYQNGDFEGTVAVAAPISGIKKDISHMQTGMLWATLISGGMAILFSIGFANYLSQRIVRMRKATNAITQGDFEIYLEDYGRDEFDELSRDFNKMVTSLKESNAEIMRQENLRRQFMMDVAHEMRTPLTTINGILEGLEHDMIPEKRRARSIEMMHKETRRMIRMVNENLDYEKMRSEQIVLTKQILNAQEILQTVKEQLQTKASSKGNTIGVSVSSPHLTIYADYDRLIQMLVNLTNNAIQFTENGRISLTAHASDGFTVIKVSDTGIGMKEEEIPAIWERFYKTDPSRRSDAYSETGIGLAIVKSLVANHGGEITVTSKIGKGTVFTIQLPNKENSDGQ</sequence>
<evidence type="ECO:0000256" key="4">
    <source>
        <dbReference type="ARBA" id="ARBA00022475"/>
    </source>
</evidence>
<dbReference type="PROSITE" id="PS50109">
    <property type="entry name" value="HIS_KIN"/>
    <property type="match status" value="1"/>
</dbReference>
<keyword evidence="4" id="KW-1003">Cell membrane</keyword>
<dbReference type="AlphaFoldDB" id="A0A1S6ILN2"/>
<evidence type="ECO:0000259" key="16">
    <source>
        <dbReference type="PROSITE" id="PS50885"/>
    </source>
</evidence>
<feature type="domain" description="HAMP" evidence="16">
    <location>
        <begin position="184"/>
        <end position="236"/>
    </location>
</feature>
<evidence type="ECO:0000256" key="9">
    <source>
        <dbReference type="ARBA" id="ARBA00022777"/>
    </source>
</evidence>
<keyword evidence="9" id="KW-0418">Kinase</keyword>
<evidence type="ECO:0000256" key="12">
    <source>
        <dbReference type="ARBA" id="ARBA00023012"/>
    </source>
</evidence>
<dbReference type="Pfam" id="PF00512">
    <property type="entry name" value="HisKA"/>
    <property type="match status" value="1"/>
</dbReference>
<accession>A0A1S6ILN2</accession>
<dbReference type="OrthoDB" id="3436at2"/>
<keyword evidence="18" id="KW-1185">Reference proteome</keyword>
<dbReference type="GO" id="GO:0005524">
    <property type="term" value="F:ATP binding"/>
    <property type="evidence" value="ECO:0007669"/>
    <property type="project" value="UniProtKB-KW"/>
</dbReference>
<dbReference type="InterPro" id="IPR003661">
    <property type="entry name" value="HisK_dim/P_dom"/>
</dbReference>
<evidence type="ECO:0000313" key="17">
    <source>
        <dbReference type="EMBL" id="AQS52448.1"/>
    </source>
</evidence>
<dbReference type="InterPro" id="IPR036890">
    <property type="entry name" value="HATPase_C_sf"/>
</dbReference>
<evidence type="ECO:0000256" key="6">
    <source>
        <dbReference type="ARBA" id="ARBA00022679"/>
    </source>
</evidence>
<dbReference type="KEGG" id="jda:BW727_100038"/>
<keyword evidence="8" id="KW-0547">Nucleotide-binding</keyword>
<keyword evidence="7 14" id="KW-0812">Transmembrane</keyword>
<dbReference type="STRING" id="708126.BW727_100038"/>
<evidence type="ECO:0000256" key="2">
    <source>
        <dbReference type="ARBA" id="ARBA00004651"/>
    </source>
</evidence>
<dbReference type="Proteomes" id="UP000188993">
    <property type="component" value="Chromosome"/>
</dbReference>
<dbReference type="FunFam" id="1.10.287.130:FF:000001">
    <property type="entry name" value="Two-component sensor histidine kinase"/>
    <property type="match status" value="1"/>
</dbReference>
<evidence type="ECO:0000256" key="10">
    <source>
        <dbReference type="ARBA" id="ARBA00022840"/>
    </source>
</evidence>
<dbReference type="SUPFAM" id="SSF158472">
    <property type="entry name" value="HAMP domain-like"/>
    <property type="match status" value="1"/>
</dbReference>
<dbReference type="GO" id="GO:0000155">
    <property type="term" value="F:phosphorelay sensor kinase activity"/>
    <property type="evidence" value="ECO:0007669"/>
    <property type="project" value="InterPro"/>
</dbReference>
<dbReference type="SMART" id="SM00387">
    <property type="entry name" value="HATPase_c"/>
    <property type="match status" value="1"/>
</dbReference>
<dbReference type="GO" id="GO:0005886">
    <property type="term" value="C:plasma membrane"/>
    <property type="evidence" value="ECO:0007669"/>
    <property type="project" value="UniProtKB-SubCell"/>
</dbReference>
<comment type="subcellular location">
    <subcellularLocation>
        <location evidence="2">Cell membrane</location>
        <topology evidence="2">Multi-pass membrane protein</topology>
    </subcellularLocation>
</comment>
<evidence type="ECO:0000256" key="8">
    <source>
        <dbReference type="ARBA" id="ARBA00022741"/>
    </source>
</evidence>
<evidence type="ECO:0000256" key="7">
    <source>
        <dbReference type="ARBA" id="ARBA00022692"/>
    </source>
</evidence>
<dbReference type="Gene3D" id="1.10.287.130">
    <property type="match status" value="1"/>
</dbReference>
<comment type="catalytic activity">
    <reaction evidence="1">
        <text>ATP + protein L-histidine = ADP + protein N-phospho-L-histidine.</text>
        <dbReference type="EC" id="2.7.13.3"/>
    </reaction>
</comment>
<organism evidence="17 18">
    <name type="scientific">Jeotgalibaca dankookensis</name>
    <dbReference type="NCBI Taxonomy" id="708126"/>
    <lineage>
        <taxon>Bacteria</taxon>
        <taxon>Bacillati</taxon>
        <taxon>Bacillota</taxon>
        <taxon>Bacilli</taxon>
        <taxon>Lactobacillales</taxon>
        <taxon>Carnobacteriaceae</taxon>
        <taxon>Jeotgalibaca</taxon>
    </lineage>
</organism>
<dbReference type="InterPro" id="IPR004358">
    <property type="entry name" value="Sig_transdc_His_kin-like_C"/>
</dbReference>
<dbReference type="InterPro" id="IPR003660">
    <property type="entry name" value="HAMP_dom"/>
</dbReference>
<keyword evidence="10" id="KW-0067">ATP-binding</keyword>
<dbReference type="SMART" id="SM00304">
    <property type="entry name" value="HAMP"/>
    <property type="match status" value="1"/>
</dbReference>
<feature type="transmembrane region" description="Helical" evidence="14">
    <location>
        <begin position="9"/>
        <end position="31"/>
    </location>
</feature>
<dbReference type="EC" id="2.7.13.3" evidence="3"/>
<keyword evidence="13 14" id="KW-0472">Membrane</keyword>
<dbReference type="PRINTS" id="PR00344">
    <property type="entry name" value="BCTRLSENSOR"/>
</dbReference>
<evidence type="ECO:0000256" key="13">
    <source>
        <dbReference type="ARBA" id="ARBA00023136"/>
    </source>
</evidence>
<dbReference type="CDD" id="cd06225">
    <property type="entry name" value="HAMP"/>
    <property type="match status" value="1"/>
</dbReference>
<dbReference type="InterPro" id="IPR036097">
    <property type="entry name" value="HisK_dim/P_sf"/>
</dbReference>
<name>A0A1S6ILN2_9LACT</name>
<dbReference type="Pfam" id="PF02518">
    <property type="entry name" value="HATPase_c"/>
    <property type="match status" value="1"/>
</dbReference>
<dbReference type="CDD" id="cd00082">
    <property type="entry name" value="HisKA"/>
    <property type="match status" value="1"/>
</dbReference>
<protein>
    <recommendedName>
        <fullName evidence="3">histidine kinase</fullName>
        <ecNumber evidence="3">2.7.13.3</ecNumber>
    </recommendedName>
</protein>
<keyword evidence="6 17" id="KW-0808">Transferase</keyword>
<evidence type="ECO:0000259" key="15">
    <source>
        <dbReference type="PROSITE" id="PS50109"/>
    </source>
</evidence>
<dbReference type="InterPro" id="IPR005467">
    <property type="entry name" value="His_kinase_dom"/>
</dbReference>
<dbReference type="PANTHER" id="PTHR45528">
    <property type="entry name" value="SENSOR HISTIDINE KINASE CPXA"/>
    <property type="match status" value="1"/>
</dbReference>
<dbReference type="RefSeq" id="WP_062471398.1">
    <property type="nucleotide sequence ID" value="NZ_BBYN01000029.1"/>
</dbReference>
<dbReference type="InterPro" id="IPR003594">
    <property type="entry name" value="HATPase_dom"/>
</dbReference>
<evidence type="ECO:0000256" key="5">
    <source>
        <dbReference type="ARBA" id="ARBA00022553"/>
    </source>
</evidence>
<dbReference type="SMART" id="SM00388">
    <property type="entry name" value="HisKA"/>
    <property type="match status" value="1"/>
</dbReference>
<feature type="transmembrane region" description="Helical" evidence="14">
    <location>
        <begin position="164"/>
        <end position="186"/>
    </location>
</feature>
<keyword evidence="11 14" id="KW-1133">Transmembrane helix</keyword>
<dbReference type="EMBL" id="CP019728">
    <property type="protein sequence ID" value="AQS52448.1"/>
    <property type="molecule type" value="Genomic_DNA"/>
</dbReference>
<keyword evidence="12" id="KW-0902">Two-component regulatory system</keyword>
<dbReference type="Gene3D" id="3.30.565.10">
    <property type="entry name" value="Histidine kinase-like ATPase, C-terminal domain"/>
    <property type="match status" value="1"/>
</dbReference>
<dbReference type="SUPFAM" id="SSF47384">
    <property type="entry name" value="Homodimeric domain of signal transducing histidine kinase"/>
    <property type="match status" value="1"/>
</dbReference>
<evidence type="ECO:0000256" key="14">
    <source>
        <dbReference type="SAM" id="Phobius"/>
    </source>
</evidence>
<reference evidence="17 18" key="1">
    <citation type="journal article" date="2014" name="Int. J. Syst. Evol. Microbiol.">
        <title>Jeotgalibaca dankookensis gen. nov., sp. nov., a member of the family Carnobacteriaceae, isolated from seujeot (Korean traditional food).</title>
        <authorList>
            <person name="Lee D.G."/>
            <person name="Trujillo M.E."/>
            <person name="Kang H."/>
            <person name="Ahn T.Y."/>
        </authorList>
    </citation>
    <scope>NUCLEOTIDE SEQUENCE [LARGE SCALE GENOMIC DNA]</scope>
    <source>
        <strain evidence="17 18">EX-07</strain>
    </source>
</reference>
<dbReference type="InterPro" id="IPR050398">
    <property type="entry name" value="HssS/ArlS-like"/>
</dbReference>
<dbReference type="FunFam" id="3.30.565.10:FF:000006">
    <property type="entry name" value="Sensor histidine kinase WalK"/>
    <property type="match status" value="1"/>
</dbReference>
<dbReference type="PANTHER" id="PTHR45528:SF1">
    <property type="entry name" value="SENSOR HISTIDINE KINASE CPXA"/>
    <property type="match status" value="1"/>
</dbReference>
<evidence type="ECO:0000256" key="1">
    <source>
        <dbReference type="ARBA" id="ARBA00000085"/>
    </source>
</evidence>
<dbReference type="Pfam" id="PF00672">
    <property type="entry name" value="HAMP"/>
    <property type="match status" value="1"/>
</dbReference>
<gene>
    <name evidence="17" type="primary">phoR_1</name>
    <name evidence="17" type="ORF">BW727_100038</name>
</gene>
<proteinExistence type="predicted"/>
<dbReference type="SUPFAM" id="SSF55874">
    <property type="entry name" value="ATPase domain of HSP90 chaperone/DNA topoisomerase II/histidine kinase"/>
    <property type="match status" value="1"/>
</dbReference>
<dbReference type="Gene3D" id="6.10.340.10">
    <property type="match status" value="1"/>
</dbReference>